<evidence type="ECO:0000256" key="1">
    <source>
        <dbReference type="SAM" id="MobiDB-lite"/>
    </source>
</evidence>
<gene>
    <name evidence="3" type="ORF">GHK86_12985</name>
</gene>
<accession>A0ABW9QUU1</accession>
<feature type="compositionally biased region" description="Low complexity" evidence="1">
    <location>
        <begin position="181"/>
        <end position="198"/>
    </location>
</feature>
<organism evidence="3 4">
    <name type="scientific">Acidiferrimicrobium australe</name>
    <dbReference type="NCBI Taxonomy" id="2664430"/>
    <lineage>
        <taxon>Bacteria</taxon>
        <taxon>Bacillati</taxon>
        <taxon>Actinomycetota</taxon>
        <taxon>Acidimicrobiia</taxon>
        <taxon>Acidimicrobiales</taxon>
        <taxon>Acidimicrobiaceae</taxon>
        <taxon>Acidiferrimicrobium</taxon>
    </lineage>
</organism>
<dbReference type="SMART" id="SM00418">
    <property type="entry name" value="HTH_ARSR"/>
    <property type="match status" value="1"/>
</dbReference>
<dbReference type="InterPro" id="IPR011991">
    <property type="entry name" value="ArsR-like_HTH"/>
</dbReference>
<dbReference type="InterPro" id="IPR036390">
    <property type="entry name" value="WH_DNA-bd_sf"/>
</dbReference>
<name>A0ABW9QUU1_9ACTN</name>
<dbReference type="Gene3D" id="6.10.140.2180">
    <property type="match status" value="1"/>
</dbReference>
<comment type="caution">
    <text evidence="3">The sequence shown here is derived from an EMBL/GenBank/DDBJ whole genome shotgun (WGS) entry which is preliminary data.</text>
</comment>
<evidence type="ECO:0000259" key="2">
    <source>
        <dbReference type="SMART" id="SM00418"/>
    </source>
</evidence>
<reference evidence="3 4" key="1">
    <citation type="submission" date="2019-11" db="EMBL/GenBank/DDBJ databases">
        <title>Acidiferrimicrobium australis gen. nov., sp. nov., an acidophilic and obligately heterotrophic, member of the Actinobacteria that catalyses dissimilatory oxido- reduction of iron isolated from metal-rich acidic water in Chile.</title>
        <authorList>
            <person name="Gonzalez D."/>
            <person name="Huber K."/>
            <person name="Hedrich S."/>
            <person name="Rojas-Villalobos C."/>
            <person name="Quatrini R."/>
            <person name="Dinamarca M.A."/>
            <person name="Schwarz A."/>
            <person name="Canales C."/>
            <person name="Nancucheo I."/>
        </authorList>
    </citation>
    <scope>NUCLEOTIDE SEQUENCE [LARGE SCALE GENOMIC DNA]</scope>
    <source>
        <strain evidence="3 4">USS-CCA1</strain>
    </source>
</reference>
<proteinExistence type="predicted"/>
<evidence type="ECO:0000313" key="4">
    <source>
        <dbReference type="Proteomes" id="UP000437736"/>
    </source>
</evidence>
<protein>
    <submittedName>
        <fullName evidence="3">Helix-turn-helix domain-containing protein</fullName>
    </submittedName>
</protein>
<sequence>MASAELLLHPVRLRIVQAFLGDRTLTTAQLAAELGDVPPASLYRHVALLTKAGVLQVAAERRVRAVVERTYMLRAHAAQVQPDEAAAMSPEQHLAAFMAYAAGMLADVERYLTTGTPDPQRDGASYRVGAMWLSDAEHAELVRDLVAVFQPRLANPPAKGRRRRTLYNVSVPAPEDPGPRTPTRTARAAEAPTPATRGRSGRGEGGGS</sequence>
<feature type="domain" description="HTH arsR-type" evidence="2">
    <location>
        <begin position="2"/>
        <end position="76"/>
    </location>
</feature>
<dbReference type="Proteomes" id="UP000437736">
    <property type="component" value="Unassembled WGS sequence"/>
</dbReference>
<dbReference type="SUPFAM" id="SSF46785">
    <property type="entry name" value="Winged helix' DNA-binding domain"/>
    <property type="match status" value="1"/>
</dbReference>
<dbReference type="Gene3D" id="1.10.10.10">
    <property type="entry name" value="Winged helix-like DNA-binding domain superfamily/Winged helix DNA-binding domain"/>
    <property type="match status" value="1"/>
</dbReference>
<evidence type="ECO:0000313" key="3">
    <source>
        <dbReference type="EMBL" id="MST33630.1"/>
    </source>
</evidence>
<dbReference type="EMBL" id="WJHE01000666">
    <property type="protein sequence ID" value="MST33630.1"/>
    <property type="molecule type" value="Genomic_DNA"/>
</dbReference>
<dbReference type="CDD" id="cd00090">
    <property type="entry name" value="HTH_ARSR"/>
    <property type="match status" value="1"/>
</dbReference>
<dbReference type="Pfam" id="PF12840">
    <property type="entry name" value="HTH_20"/>
    <property type="match status" value="1"/>
</dbReference>
<dbReference type="InterPro" id="IPR036388">
    <property type="entry name" value="WH-like_DNA-bd_sf"/>
</dbReference>
<feature type="region of interest" description="Disordered" evidence="1">
    <location>
        <begin position="156"/>
        <end position="208"/>
    </location>
</feature>
<keyword evidence="4" id="KW-1185">Reference proteome</keyword>
<dbReference type="InterPro" id="IPR001845">
    <property type="entry name" value="HTH_ArsR_DNA-bd_dom"/>
</dbReference>